<comment type="similarity">
    <text evidence="1">Belongs to the glycosyl hydrolase 31 family.</text>
</comment>
<dbReference type="PANTHER" id="PTHR43863">
    <property type="entry name" value="HYDROLASE, PUTATIVE (AFU_ORTHOLOGUE AFUA_1G03140)-RELATED"/>
    <property type="match status" value="1"/>
</dbReference>
<dbReference type="InterPro" id="IPR013780">
    <property type="entry name" value="Glyco_hydro_b"/>
</dbReference>
<sequence>MAKMGYKISLWQLPYIPEGSQYFEELKAVDGFVKTRDGEIYDTGIIFSREKRIAACIDFTNPKAVEVYQKWIGRLLKLGAKVIKVDFGEQAPIDGIYHNGKTGRRMHNLYPLLYNQAAAKITKEIHEIGFIWARSAWAGSQRYPVHWGGDSSANWFNLIPTLEAGLSFGLSGFQFWSEDIGGFTGSTGGDLLIRWMQMGLFHSHSRIHGTFKRELYRFNKNVIKICSDYINLRYQLIPYIYGSAIKCVKSSLPMTRALVIEFQDDPNVWNIGDQFLFGDFFLVAPIYRADNSRAIYFPEGTWIDWWTRDKIKGKQWINIDSDIDKLPLYVREGAIIPMGPIMQYIDEFEISEIELYIAPFQRDGTTEFTIPVNNEMIKVEYTALKGEHDLKIEKSKVKFKIVVMGNEELKINKD</sequence>
<dbReference type="GO" id="GO:0005975">
    <property type="term" value="P:carbohydrate metabolic process"/>
    <property type="evidence" value="ECO:0007669"/>
    <property type="project" value="InterPro"/>
</dbReference>
<dbReference type="Pfam" id="PF21365">
    <property type="entry name" value="Glyco_hydro_31_3rd"/>
    <property type="match status" value="1"/>
</dbReference>
<feature type="domain" description="Glycosyl hydrolase family 31 C-terminal" evidence="3">
    <location>
        <begin position="252"/>
        <end position="336"/>
    </location>
</feature>
<feature type="domain" description="Glycoside hydrolase family 31 TIM barrel" evidence="2">
    <location>
        <begin position="2"/>
        <end position="241"/>
    </location>
</feature>
<evidence type="ECO:0000313" key="4">
    <source>
        <dbReference type="EMBL" id="GAG62456.1"/>
    </source>
</evidence>
<organism evidence="4">
    <name type="scientific">marine sediment metagenome</name>
    <dbReference type="NCBI Taxonomy" id="412755"/>
    <lineage>
        <taxon>unclassified sequences</taxon>
        <taxon>metagenomes</taxon>
        <taxon>ecological metagenomes</taxon>
    </lineage>
</organism>
<dbReference type="InterPro" id="IPR048395">
    <property type="entry name" value="Glyco_hydro_31_C"/>
</dbReference>
<dbReference type="SUPFAM" id="SSF51445">
    <property type="entry name" value="(Trans)glycosidases"/>
    <property type="match status" value="1"/>
</dbReference>
<dbReference type="InterPro" id="IPR000322">
    <property type="entry name" value="Glyco_hydro_31_TIM"/>
</dbReference>
<dbReference type="Gene3D" id="2.60.40.1180">
    <property type="entry name" value="Golgi alpha-mannosidase II"/>
    <property type="match status" value="1"/>
</dbReference>
<dbReference type="InterPro" id="IPR051816">
    <property type="entry name" value="Glycosyl_Hydrolase_31"/>
</dbReference>
<protein>
    <recommendedName>
        <fullName evidence="5">DUF5110 domain-containing protein</fullName>
    </recommendedName>
</protein>
<dbReference type="SUPFAM" id="SSF51011">
    <property type="entry name" value="Glycosyl hydrolase domain"/>
    <property type="match status" value="1"/>
</dbReference>
<dbReference type="InterPro" id="IPR017853">
    <property type="entry name" value="GH"/>
</dbReference>
<name>X1ARI5_9ZZZZ</name>
<proteinExistence type="inferred from homology"/>
<dbReference type="AlphaFoldDB" id="X1ARI5"/>
<evidence type="ECO:0000259" key="2">
    <source>
        <dbReference type="Pfam" id="PF01055"/>
    </source>
</evidence>
<evidence type="ECO:0000256" key="1">
    <source>
        <dbReference type="ARBA" id="ARBA00007806"/>
    </source>
</evidence>
<dbReference type="Gene3D" id="3.20.20.80">
    <property type="entry name" value="Glycosidases"/>
    <property type="match status" value="1"/>
</dbReference>
<comment type="caution">
    <text evidence="4">The sequence shown here is derived from an EMBL/GenBank/DDBJ whole genome shotgun (WGS) entry which is preliminary data.</text>
</comment>
<evidence type="ECO:0008006" key="5">
    <source>
        <dbReference type="Google" id="ProtNLM"/>
    </source>
</evidence>
<dbReference type="PANTHER" id="PTHR43863:SF2">
    <property type="entry name" value="MALTASE-GLUCOAMYLASE"/>
    <property type="match status" value="1"/>
</dbReference>
<dbReference type="Pfam" id="PF01055">
    <property type="entry name" value="Glyco_hydro_31_2nd"/>
    <property type="match status" value="1"/>
</dbReference>
<dbReference type="GO" id="GO:0004553">
    <property type="term" value="F:hydrolase activity, hydrolyzing O-glycosyl compounds"/>
    <property type="evidence" value="ECO:0007669"/>
    <property type="project" value="InterPro"/>
</dbReference>
<evidence type="ECO:0000259" key="3">
    <source>
        <dbReference type="Pfam" id="PF21365"/>
    </source>
</evidence>
<reference evidence="4" key="1">
    <citation type="journal article" date="2014" name="Front. Microbiol.">
        <title>High frequency of phylogenetically diverse reductive dehalogenase-homologous genes in deep subseafloor sedimentary metagenomes.</title>
        <authorList>
            <person name="Kawai M."/>
            <person name="Futagami T."/>
            <person name="Toyoda A."/>
            <person name="Takaki Y."/>
            <person name="Nishi S."/>
            <person name="Hori S."/>
            <person name="Arai W."/>
            <person name="Tsubouchi T."/>
            <person name="Morono Y."/>
            <person name="Uchiyama I."/>
            <person name="Ito T."/>
            <person name="Fujiyama A."/>
            <person name="Inagaki F."/>
            <person name="Takami H."/>
        </authorList>
    </citation>
    <scope>NUCLEOTIDE SEQUENCE</scope>
    <source>
        <strain evidence="4">Expedition CK06-06</strain>
    </source>
</reference>
<dbReference type="EMBL" id="BART01007729">
    <property type="protein sequence ID" value="GAG62456.1"/>
    <property type="molecule type" value="Genomic_DNA"/>
</dbReference>
<accession>X1ARI5</accession>
<gene>
    <name evidence="4" type="ORF">S01H4_17524</name>
</gene>